<feature type="transmembrane region" description="Helical" evidence="1">
    <location>
        <begin position="156"/>
        <end position="177"/>
    </location>
</feature>
<organism evidence="2 3">
    <name type="scientific">Steroidobacter gossypii</name>
    <dbReference type="NCBI Taxonomy" id="2805490"/>
    <lineage>
        <taxon>Bacteria</taxon>
        <taxon>Pseudomonadati</taxon>
        <taxon>Pseudomonadota</taxon>
        <taxon>Gammaproteobacteria</taxon>
        <taxon>Steroidobacterales</taxon>
        <taxon>Steroidobacteraceae</taxon>
        <taxon>Steroidobacter</taxon>
    </lineage>
</organism>
<keyword evidence="1" id="KW-0472">Membrane</keyword>
<keyword evidence="1" id="KW-0812">Transmembrane</keyword>
<feature type="transmembrane region" description="Helical" evidence="1">
    <location>
        <begin position="36"/>
        <end position="57"/>
    </location>
</feature>
<dbReference type="RefSeq" id="WP_203165673.1">
    <property type="nucleotide sequence ID" value="NZ_JAEVLS010000001.1"/>
</dbReference>
<comment type="caution">
    <text evidence="2">The sequence shown here is derived from an EMBL/GenBank/DDBJ whole genome shotgun (WGS) entry which is preliminary data.</text>
</comment>
<feature type="transmembrane region" description="Helical" evidence="1">
    <location>
        <begin position="117"/>
        <end position="136"/>
    </location>
</feature>
<proteinExistence type="predicted"/>
<evidence type="ECO:0000313" key="2">
    <source>
        <dbReference type="EMBL" id="MBM0103713.1"/>
    </source>
</evidence>
<name>A0ABS1WRV7_9GAMM</name>
<protein>
    <submittedName>
        <fullName evidence="2">UPF0104 family protein</fullName>
    </submittedName>
</protein>
<keyword evidence="1" id="KW-1133">Transmembrane helix</keyword>
<evidence type="ECO:0000256" key="1">
    <source>
        <dbReference type="SAM" id="Phobius"/>
    </source>
</evidence>
<reference evidence="2 3" key="1">
    <citation type="journal article" date="2021" name="Int. J. Syst. Evol. Microbiol.">
        <title>Steroidobacter gossypii sp. nov., isolated from soil of cotton cropping field.</title>
        <authorList>
            <person name="Huang R."/>
            <person name="Yang S."/>
            <person name="Zhen C."/>
            <person name="Liu W."/>
        </authorList>
    </citation>
    <scope>NUCLEOTIDE SEQUENCE [LARGE SCALE GENOMIC DNA]</scope>
    <source>
        <strain evidence="2 3">S1-65</strain>
    </source>
</reference>
<dbReference type="EMBL" id="JAEVLS010000001">
    <property type="protein sequence ID" value="MBM0103713.1"/>
    <property type="molecule type" value="Genomic_DNA"/>
</dbReference>
<dbReference type="Proteomes" id="UP000661077">
    <property type="component" value="Unassembled WGS sequence"/>
</dbReference>
<gene>
    <name evidence="2" type="ORF">JM946_03110</name>
</gene>
<sequence>MKKWAPLLWITMLGLAVWVLTDRLQSIDFQDVKQQLLALPAGTVMLGLLFSAGVYALVGIYEGIAVRMASGRTMPLVAFRTAIIANPIGRAIGLALVSGGALRYRMYAAAGLSAREVATVIVIAAMPYFFSVGWLIDLSLLLNAETAAQALRLSTGMVLLLGAIGLAKDIGWLTFVIRRKEPLVVRGQPIPVPTLRDASIQLGVGLLQISLMTGILYVFMPEELGMSWPAFIAIYCIAFVAGQLSNVPAGLGVLEAALLLMLPQVPPGKLLGAVLAYRAVYEILPLLVALSLFLMFESTSASGFLRRRLLRRG</sequence>
<feature type="transmembrane region" description="Helical" evidence="1">
    <location>
        <begin position="283"/>
        <end position="305"/>
    </location>
</feature>
<evidence type="ECO:0000313" key="3">
    <source>
        <dbReference type="Proteomes" id="UP000661077"/>
    </source>
</evidence>
<feature type="transmembrane region" description="Helical" evidence="1">
    <location>
        <begin position="226"/>
        <end position="244"/>
    </location>
</feature>
<feature type="transmembrane region" description="Helical" evidence="1">
    <location>
        <begin position="6"/>
        <end position="24"/>
    </location>
</feature>
<feature type="transmembrane region" description="Helical" evidence="1">
    <location>
        <begin position="77"/>
        <end position="97"/>
    </location>
</feature>
<feature type="transmembrane region" description="Helical" evidence="1">
    <location>
        <begin position="198"/>
        <end position="220"/>
    </location>
</feature>
<accession>A0ABS1WRV7</accession>
<keyword evidence="3" id="KW-1185">Reference proteome</keyword>